<organism evidence="1 2">
    <name type="scientific">Opisthorchis viverrini</name>
    <name type="common">Southeast Asian liver fluke</name>
    <dbReference type="NCBI Taxonomy" id="6198"/>
    <lineage>
        <taxon>Eukaryota</taxon>
        <taxon>Metazoa</taxon>
        <taxon>Spiralia</taxon>
        <taxon>Lophotrochozoa</taxon>
        <taxon>Platyhelminthes</taxon>
        <taxon>Trematoda</taxon>
        <taxon>Digenea</taxon>
        <taxon>Opisthorchiida</taxon>
        <taxon>Opisthorchiata</taxon>
        <taxon>Opisthorchiidae</taxon>
        <taxon>Opisthorchis</taxon>
    </lineage>
</organism>
<keyword evidence="2" id="KW-1185">Reference proteome</keyword>
<sequence length="97" mass="10853">MIPYPVRPVEENKIQTATAEMRGRTSAAEDGLPAKMLVHMKVHLVLKCFELSNSVNRPTSFETTVRGTAFDFINNTALHWSKISMLHLMDSSALFAC</sequence>
<dbReference type="EMBL" id="KV891460">
    <property type="protein sequence ID" value="OON24025.1"/>
    <property type="molecule type" value="Genomic_DNA"/>
</dbReference>
<name>A0A1S8XBE5_OPIVI</name>
<dbReference type="AlphaFoldDB" id="A0A1S8XBE5"/>
<evidence type="ECO:0000313" key="2">
    <source>
        <dbReference type="Proteomes" id="UP000243686"/>
    </source>
</evidence>
<protein>
    <submittedName>
        <fullName evidence="1">Uncharacterized protein</fullName>
    </submittedName>
</protein>
<gene>
    <name evidence="1" type="ORF">X801_00056</name>
</gene>
<dbReference type="Proteomes" id="UP000243686">
    <property type="component" value="Unassembled WGS sequence"/>
</dbReference>
<proteinExistence type="predicted"/>
<accession>A0A1S8XBE5</accession>
<reference evidence="1 2" key="1">
    <citation type="submission" date="2015-03" db="EMBL/GenBank/DDBJ databases">
        <title>Draft genome of the nematode, Opisthorchis viverrini.</title>
        <authorList>
            <person name="Mitreva M."/>
        </authorList>
    </citation>
    <scope>NUCLEOTIDE SEQUENCE [LARGE SCALE GENOMIC DNA]</scope>
    <source>
        <strain evidence="1">Khon Kaen</strain>
    </source>
</reference>
<evidence type="ECO:0000313" key="1">
    <source>
        <dbReference type="EMBL" id="OON24025.1"/>
    </source>
</evidence>